<accession>A0A380TJ87</accession>
<dbReference type="PIRSF" id="PIRSF009120">
    <property type="entry name" value="UCP009120_prtse"/>
    <property type="match status" value="1"/>
</dbReference>
<dbReference type="Gene3D" id="3.60.20.10">
    <property type="entry name" value="Glutamine Phosphoribosylpyrophosphate, subunit 1, domain 1"/>
    <property type="match status" value="1"/>
</dbReference>
<dbReference type="InterPro" id="IPR016545">
    <property type="entry name" value="UCP009120_prtse"/>
</dbReference>
<name>A0A380TJ87_9ZZZZ</name>
<sequence length="260" mass="29379">MTYCLGMMLEEGLVFASDSRTNAGVDSVATFRKLFVFDQQGERVFVLLTAGNLAITQEIVGMVERSLYTDDVERSIFQAETMFHAARVISGFLRTVFNRDGEYFRAHATDFNASMILGGQIKGERPRLFLIYSTGNFIEAGEETPYFQLGETKYGKPILERVLTPHVSLSDAAKCALVSFDSTIRANISVAPPIDLAIYRRDGFCITSRQRIEEDDPYFKALRRHWGEGLKRVFSEAPDPPWRTDTERPLPAQVPLAMQR</sequence>
<dbReference type="Pfam" id="PF00227">
    <property type="entry name" value="Proteasome"/>
    <property type="match status" value="1"/>
</dbReference>
<dbReference type="GO" id="GO:0005839">
    <property type="term" value="C:proteasome core complex"/>
    <property type="evidence" value="ECO:0007669"/>
    <property type="project" value="InterPro"/>
</dbReference>
<proteinExistence type="predicted"/>
<dbReference type="AlphaFoldDB" id="A0A380TJ87"/>
<gene>
    <name evidence="2" type="ORF">DF3PB_570009</name>
</gene>
<feature type="region of interest" description="Disordered" evidence="1">
    <location>
        <begin position="237"/>
        <end position="260"/>
    </location>
</feature>
<dbReference type="CDD" id="cd03765">
    <property type="entry name" value="proteasome_beta_bacterial"/>
    <property type="match status" value="1"/>
</dbReference>
<dbReference type="InterPro" id="IPR001353">
    <property type="entry name" value="Proteasome_sua/b"/>
</dbReference>
<dbReference type="EMBL" id="UIDG01000523">
    <property type="protein sequence ID" value="SUS08067.1"/>
    <property type="molecule type" value="Genomic_DNA"/>
</dbReference>
<protein>
    <submittedName>
        <fullName evidence="2">Peptidase</fullName>
    </submittedName>
</protein>
<dbReference type="SUPFAM" id="SSF56235">
    <property type="entry name" value="N-terminal nucleophile aminohydrolases (Ntn hydrolases)"/>
    <property type="match status" value="1"/>
</dbReference>
<organism evidence="2">
    <name type="scientific">metagenome</name>
    <dbReference type="NCBI Taxonomy" id="256318"/>
    <lineage>
        <taxon>unclassified sequences</taxon>
        <taxon>metagenomes</taxon>
    </lineage>
</organism>
<evidence type="ECO:0000256" key="1">
    <source>
        <dbReference type="SAM" id="MobiDB-lite"/>
    </source>
</evidence>
<evidence type="ECO:0000313" key="2">
    <source>
        <dbReference type="EMBL" id="SUS08067.1"/>
    </source>
</evidence>
<dbReference type="GO" id="GO:0051603">
    <property type="term" value="P:proteolysis involved in protein catabolic process"/>
    <property type="evidence" value="ECO:0007669"/>
    <property type="project" value="InterPro"/>
</dbReference>
<reference evidence="2" key="1">
    <citation type="submission" date="2018-07" db="EMBL/GenBank/DDBJ databases">
        <authorList>
            <person name="Quirk P.G."/>
            <person name="Krulwich T.A."/>
        </authorList>
    </citation>
    <scope>NUCLEOTIDE SEQUENCE</scope>
</reference>
<dbReference type="InterPro" id="IPR029055">
    <property type="entry name" value="Ntn_hydrolases_N"/>
</dbReference>